<keyword evidence="12" id="KW-0449">Lipoprotein</keyword>
<organism evidence="13 14">
    <name type="scientific">Acetivibrio ethanolgignens</name>
    <dbReference type="NCBI Taxonomy" id="290052"/>
    <lineage>
        <taxon>Bacteria</taxon>
        <taxon>Bacillati</taxon>
        <taxon>Bacillota</taxon>
        <taxon>Clostridia</taxon>
        <taxon>Eubacteriales</taxon>
        <taxon>Oscillospiraceae</taxon>
        <taxon>Acetivibrio</taxon>
    </lineage>
</organism>
<gene>
    <name evidence="13" type="ORF">ASU35_04555</name>
</gene>
<dbReference type="GO" id="GO:0046872">
    <property type="term" value="F:metal ion binding"/>
    <property type="evidence" value="ECO:0007669"/>
    <property type="project" value="UniProtKB-UniRule"/>
</dbReference>
<evidence type="ECO:0000256" key="4">
    <source>
        <dbReference type="ARBA" id="ARBA00022679"/>
    </source>
</evidence>
<accession>A0A0V8QA41</accession>
<keyword evidence="6 10" id="KW-0274">FAD</keyword>
<keyword evidence="12" id="KW-0472">Membrane</keyword>
<keyword evidence="5 10" id="KW-0479">Metal-binding</keyword>
<feature type="binding site" evidence="11">
    <location>
        <position position="188"/>
    </location>
    <ligand>
        <name>Mg(2+)</name>
        <dbReference type="ChEBI" id="CHEBI:18420"/>
    </ligand>
</feature>
<comment type="cofactor">
    <cofactor evidence="11">
        <name>Mg(2+)</name>
        <dbReference type="ChEBI" id="CHEBI:18420"/>
    </cofactor>
    <cofactor evidence="11">
        <name>Mn(2+)</name>
        <dbReference type="ChEBI" id="CHEBI:29035"/>
    </cofactor>
    <text evidence="11">Magnesium. Can also use manganese.</text>
</comment>
<dbReference type="GO" id="GO:0016740">
    <property type="term" value="F:transferase activity"/>
    <property type="evidence" value="ECO:0007669"/>
    <property type="project" value="UniProtKB-UniRule"/>
</dbReference>
<keyword evidence="3 10" id="KW-0285">Flavoprotein</keyword>
<keyword evidence="12" id="KW-0997">Cell inner membrane</keyword>
<dbReference type="EC" id="2.7.1.180" evidence="1 10"/>
<feature type="binding site" evidence="11">
    <location>
        <position position="306"/>
    </location>
    <ligand>
        <name>Mg(2+)</name>
        <dbReference type="ChEBI" id="CHEBI:18420"/>
    </ligand>
</feature>
<evidence type="ECO:0000256" key="9">
    <source>
        <dbReference type="ARBA" id="ARBA00048540"/>
    </source>
</evidence>
<dbReference type="SUPFAM" id="SSF143631">
    <property type="entry name" value="ApbE-like"/>
    <property type="match status" value="1"/>
</dbReference>
<evidence type="ECO:0000256" key="7">
    <source>
        <dbReference type="ARBA" id="ARBA00022842"/>
    </source>
</evidence>
<proteinExistence type="inferred from homology"/>
<dbReference type="PANTHER" id="PTHR30040:SF2">
    <property type="entry name" value="FAD:PROTEIN FMN TRANSFERASE"/>
    <property type="match status" value="1"/>
</dbReference>
<evidence type="ECO:0000256" key="8">
    <source>
        <dbReference type="ARBA" id="ARBA00031306"/>
    </source>
</evidence>
<reference evidence="13 14" key="1">
    <citation type="submission" date="2015-11" db="EMBL/GenBank/DDBJ databases">
        <title>Butyribacter intestini gen. nov., sp. nov., a butyric acid-producing bacterium of the family Lachnospiraceae isolated from the human faeces.</title>
        <authorList>
            <person name="Zou Y."/>
            <person name="Xue W."/>
            <person name="Luo G."/>
            <person name="Lv M."/>
        </authorList>
    </citation>
    <scope>NUCLEOTIDE SEQUENCE [LARGE SCALE GENOMIC DNA]</scope>
    <source>
        <strain evidence="13 14">ACET-33324</strain>
    </source>
</reference>
<keyword evidence="12" id="KW-1003">Cell membrane</keyword>
<dbReference type="PANTHER" id="PTHR30040">
    <property type="entry name" value="THIAMINE BIOSYNTHESIS LIPOPROTEIN APBE"/>
    <property type="match status" value="1"/>
</dbReference>
<feature type="chain" id="PRO_5039756982" description="FAD:protein FMN transferase" evidence="12">
    <location>
        <begin position="19"/>
        <end position="349"/>
    </location>
</feature>
<comment type="subcellular location">
    <subcellularLocation>
        <location evidence="12">Cell inner membrane</location>
        <topology evidence="12">Lipid-anchor</topology>
        <orientation evidence="12">Periplasmic side</orientation>
    </subcellularLocation>
</comment>
<dbReference type="PIRSF" id="PIRSF006268">
    <property type="entry name" value="ApbE"/>
    <property type="match status" value="1"/>
</dbReference>
<name>A0A0V8QA41_9FIRM</name>
<protein>
    <recommendedName>
        <fullName evidence="2 10">FAD:protein FMN transferase</fullName>
        <ecNumber evidence="1 10">2.7.1.180</ecNumber>
    </recommendedName>
    <alternativeName>
        <fullName evidence="8 10">Flavin transferase</fullName>
    </alternativeName>
</protein>
<keyword evidence="7 10" id="KW-0460">Magnesium</keyword>
<sequence>MKRIAVLCMTMITAVALTGCSLSPASQPKRYQAEFLTLFDTATKIIGYADSEEIFKEQVQIVYDELEKYHQLYDIYNDYDGINNIKTINDKAGMEPVVVDEKIIDLLLLGKEMYQKTDGKLNIAFGSVLSIWHDYRTDGLDDPENAKLPPMEKLLEANKHVDIDKVIINEENSTVYLEDAGLSLDVGSIGKGYAVEQAAKAAKEAGITSMLMSVGGNIRAIGVKGDGERWKVGIQNPFDDETEEYLKKVYVEDISLVTSGDYQRYYEVEGKPYHHIINTDTLMPAENFRAVSILCSDSGVADALSTSVYNMTYEEGLSFVEGLEGVEAMWIFDDKTIEYSSGFEKSLAD</sequence>
<dbReference type="PROSITE" id="PS51257">
    <property type="entry name" value="PROKAR_LIPOPROTEIN"/>
    <property type="match status" value="1"/>
</dbReference>
<evidence type="ECO:0000256" key="1">
    <source>
        <dbReference type="ARBA" id="ARBA00011955"/>
    </source>
</evidence>
<feature type="signal peptide" evidence="12">
    <location>
        <begin position="1"/>
        <end position="18"/>
    </location>
</feature>
<dbReference type="GO" id="GO:0005886">
    <property type="term" value="C:plasma membrane"/>
    <property type="evidence" value="ECO:0007669"/>
    <property type="project" value="UniProtKB-SubCell"/>
</dbReference>
<comment type="function">
    <text evidence="12">Flavin transferase that catalyzes the transfer of the FMN moiety of FAD and its covalent binding to the hydroxyl group of a threonine residue in a target flavoprotein.</text>
</comment>
<evidence type="ECO:0000256" key="5">
    <source>
        <dbReference type="ARBA" id="ARBA00022723"/>
    </source>
</evidence>
<dbReference type="EMBL" id="LNAM01000219">
    <property type="protein sequence ID" value="KSV57455.1"/>
    <property type="molecule type" value="Genomic_DNA"/>
</dbReference>
<comment type="caution">
    <text evidence="13">The sequence shown here is derived from an EMBL/GenBank/DDBJ whole genome shotgun (WGS) entry which is preliminary data.</text>
</comment>
<keyword evidence="4 10" id="KW-0808">Transferase</keyword>
<evidence type="ECO:0000256" key="10">
    <source>
        <dbReference type="PIRNR" id="PIRNR006268"/>
    </source>
</evidence>
<dbReference type="Proteomes" id="UP000054874">
    <property type="component" value="Unassembled WGS sequence"/>
</dbReference>
<dbReference type="Pfam" id="PF02424">
    <property type="entry name" value="ApbE"/>
    <property type="match status" value="1"/>
</dbReference>
<dbReference type="AlphaFoldDB" id="A0A0V8QA41"/>
<evidence type="ECO:0000256" key="3">
    <source>
        <dbReference type="ARBA" id="ARBA00022630"/>
    </source>
</evidence>
<evidence type="ECO:0000313" key="14">
    <source>
        <dbReference type="Proteomes" id="UP000054874"/>
    </source>
</evidence>
<comment type="similarity">
    <text evidence="10 12">Belongs to the ApbE family.</text>
</comment>
<dbReference type="InterPro" id="IPR024932">
    <property type="entry name" value="ApbE"/>
</dbReference>
<keyword evidence="14" id="KW-1185">Reference proteome</keyword>
<dbReference type="STRING" id="290052.ASU35_04555"/>
<dbReference type="InterPro" id="IPR003374">
    <property type="entry name" value="ApbE-like_sf"/>
</dbReference>
<evidence type="ECO:0000313" key="13">
    <source>
        <dbReference type="EMBL" id="KSV57455.1"/>
    </source>
</evidence>
<comment type="catalytic activity">
    <reaction evidence="9 10 12">
        <text>L-threonyl-[protein] + FAD = FMN-L-threonyl-[protein] + AMP + H(+)</text>
        <dbReference type="Rhea" id="RHEA:36847"/>
        <dbReference type="Rhea" id="RHEA-COMP:11060"/>
        <dbReference type="Rhea" id="RHEA-COMP:11061"/>
        <dbReference type="ChEBI" id="CHEBI:15378"/>
        <dbReference type="ChEBI" id="CHEBI:30013"/>
        <dbReference type="ChEBI" id="CHEBI:57692"/>
        <dbReference type="ChEBI" id="CHEBI:74257"/>
        <dbReference type="ChEBI" id="CHEBI:456215"/>
        <dbReference type="EC" id="2.7.1.180"/>
    </reaction>
</comment>
<dbReference type="Gene3D" id="3.10.520.10">
    <property type="entry name" value="ApbE-like domains"/>
    <property type="match status" value="1"/>
</dbReference>
<evidence type="ECO:0000256" key="2">
    <source>
        <dbReference type="ARBA" id="ARBA00016337"/>
    </source>
</evidence>
<evidence type="ECO:0000256" key="12">
    <source>
        <dbReference type="RuleBase" id="RU363002"/>
    </source>
</evidence>
<keyword evidence="12" id="KW-0732">Signal</keyword>
<feature type="binding site" evidence="11">
    <location>
        <position position="302"/>
    </location>
    <ligand>
        <name>Mg(2+)</name>
        <dbReference type="ChEBI" id="CHEBI:18420"/>
    </ligand>
</feature>
<evidence type="ECO:0000256" key="11">
    <source>
        <dbReference type="PIRSR" id="PIRSR006268-2"/>
    </source>
</evidence>
<dbReference type="RefSeq" id="WP_058354267.1">
    <property type="nucleotide sequence ID" value="NZ_CABMMD010000219.1"/>
</dbReference>
<evidence type="ECO:0000256" key="6">
    <source>
        <dbReference type="ARBA" id="ARBA00022827"/>
    </source>
</evidence>
<dbReference type="OrthoDB" id="9778595at2"/>